<evidence type="ECO:0000259" key="1">
    <source>
        <dbReference type="PROSITE" id="PS51462"/>
    </source>
</evidence>
<proteinExistence type="predicted"/>
<feature type="domain" description="Nudix hydrolase" evidence="1">
    <location>
        <begin position="163"/>
        <end position="325"/>
    </location>
</feature>
<gene>
    <name evidence="2" type="ORF">MYCIT1_LOCUS14293</name>
</gene>
<dbReference type="GO" id="GO:0044715">
    <property type="term" value="F:8-oxo-dGDP phosphatase activity"/>
    <property type="evidence" value="ECO:0007669"/>
    <property type="project" value="UniProtKB-ARBA"/>
</dbReference>
<dbReference type="Pfam" id="PF00293">
    <property type="entry name" value="NUDIX"/>
    <property type="match status" value="1"/>
</dbReference>
<dbReference type="InterPro" id="IPR031804">
    <property type="entry name" value="DUF4743"/>
</dbReference>
<reference evidence="2" key="1">
    <citation type="submission" date="2023-11" db="EMBL/GenBank/DDBJ databases">
        <authorList>
            <person name="De Vega J J."/>
            <person name="De Vega J J."/>
        </authorList>
    </citation>
    <scope>NUCLEOTIDE SEQUENCE</scope>
</reference>
<evidence type="ECO:0000313" key="3">
    <source>
        <dbReference type="Proteomes" id="UP001295794"/>
    </source>
</evidence>
<dbReference type="CDD" id="cd03676">
    <property type="entry name" value="NUDIX_Tnr3_like"/>
    <property type="match status" value="1"/>
</dbReference>
<evidence type="ECO:0000313" key="2">
    <source>
        <dbReference type="EMBL" id="CAK5270126.1"/>
    </source>
</evidence>
<dbReference type="Proteomes" id="UP001295794">
    <property type="component" value="Unassembled WGS sequence"/>
</dbReference>
<dbReference type="AlphaFoldDB" id="A0AAD2H6D5"/>
<organism evidence="2 3">
    <name type="scientific">Mycena citricolor</name>
    <dbReference type="NCBI Taxonomy" id="2018698"/>
    <lineage>
        <taxon>Eukaryota</taxon>
        <taxon>Fungi</taxon>
        <taxon>Dikarya</taxon>
        <taxon>Basidiomycota</taxon>
        <taxon>Agaricomycotina</taxon>
        <taxon>Agaricomycetes</taxon>
        <taxon>Agaricomycetidae</taxon>
        <taxon>Agaricales</taxon>
        <taxon>Marasmiineae</taxon>
        <taxon>Mycenaceae</taxon>
        <taxon>Mycena</taxon>
    </lineage>
</organism>
<name>A0AAD2H6D5_9AGAR</name>
<dbReference type="PANTHER" id="PTHR13622">
    <property type="entry name" value="THIAMIN PYROPHOSPHOKINASE"/>
    <property type="match status" value="1"/>
</dbReference>
<dbReference type="Gene3D" id="3.90.79.10">
    <property type="entry name" value="Nucleoside Triphosphate Pyrophosphohydrolase"/>
    <property type="match status" value="1"/>
</dbReference>
<dbReference type="FunFam" id="3.90.79.10:FF:000019">
    <property type="entry name" value="Thiamin pyrophosphokinase, putative"/>
    <property type="match status" value="1"/>
</dbReference>
<dbReference type="PANTHER" id="PTHR13622:SF8">
    <property type="entry name" value="THIAMIN PYROPHOSPHOKINASE 1"/>
    <property type="match status" value="1"/>
</dbReference>
<comment type="caution">
    <text evidence="2">The sequence shown here is derived from an EMBL/GenBank/DDBJ whole genome shotgun (WGS) entry which is preliminary data.</text>
</comment>
<dbReference type="PROSITE" id="PS51462">
    <property type="entry name" value="NUDIX"/>
    <property type="match status" value="1"/>
</dbReference>
<dbReference type="EMBL" id="CAVNYO010000158">
    <property type="protein sequence ID" value="CAK5270126.1"/>
    <property type="molecule type" value="Genomic_DNA"/>
</dbReference>
<dbReference type="SUPFAM" id="SSF55811">
    <property type="entry name" value="Nudix"/>
    <property type="match status" value="1"/>
</dbReference>
<dbReference type="Pfam" id="PF15916">
    <property type="entry name" value="DUF4743"/>
    <property type="match status" value="1"/>
</dbReference>
<dbReference type="InterPro" id="IPR000086">
    <property type="entry name" value="NUDIX_hydrolase_dom"/>
</dbReference>
<protein>
    <recommendedName>
        <fullName evidence="1">Nudix hydrolase domain-containing protein</fullName>
    </recommendedName>
</protein>
<sequence length="362" mass="40063">MASPPTHYSYLDLVNQCGNARIGQHSGPLPLAPTAYDAERLIPFALSPAPDAPIIGLLRPVVVDLLIQEHANADPAASMWAGAQPGTSRITLHARLDTPGKRTAAMHALTTRWHDAGLFAGVIGPGKWRDERYPVYKDPFGERDYVSADSDAAFEEGNFAFEMERAACALFGIVTYGVHLSVYQENAGEDGARSVSVWVPTRAQTKSTWPLFLDNTVAGGLPAGMSILECLVKECMEEASLPESLVRKHVRSVGVISYFHRTDKGWLQPEVEYLFDIAIPAYADSTTFQPKPLDGEVERFDFLPRPAIDEALRAGRFKANCAVVLIDLFIRLGLVTADEEPDYFDIITRMHERFDWDRWASV</sequence>
<keyword evidence="3" id="KW-1185">Reference proteome</keyword>
<accession>A0AAD2H6D5</accession>
<dbReference type="InterPro" id="IPR015797">
    <property type="entry name" value="NUDIX_hydrolase-like_dom_sf"/>
</dbReference>